<feature type="compositionally biased region" description="Basic and acidic residues" evidence="4">
    <location>
        <begin position="1"/>
        <end position="11"/>
    </location>
</feature>
<dbReference type="InterPro" id="IPR050511">
    <property type="entry name" value="AMPK_gamma/SDS23_families"/>
</dbReference>
<organism evidence="5 6">
    <name type="scientific">Euplotes crassus</name>
    <dbReference type="NCBI Taxonomy" id="5936"/>
    <lineage>
        <taxon>Eukaryota</taxon>
        <taxon>Sar</taxon>
        <taxon>Alveolata</taxon>
        <taxon>Ciliophora</taxon>
        <taxon>Intramacronucleata</taxon>
        <taxon>Spirotrichea</taxon>
        <taxon>Hypotrichia</taxon>
        <taxon>Euplotida</taxon>
        <taxon>Euplotidae</taxon>
        <taxon>Moneuplotes</taxon>
    </lineage>
</organism>
<gene>
    <name evidence="5" type="ORF">ECRASSUSDP1_LOCUS3171</name>
</gene>
<dbReference type="AlphaFoldDB" id="A0AAD1U3Z8"/>
<evidence type="ECO:0000313" key="6">
    <source>
        <dbReference type="Proteomes" id="UP001295684"/>
    </source>
</evidence>
<feature type="compositionally biased region" description="Basic and acidic residues" evidence="4">
    <location>
        <begin position="373"/>
        <end position="382"/>
    </location>
</feature>
<protein>
    <submittedName>
        <fullName evidence="5">Uncharacterized protein</fullName>
    </submittedName>
</protein>
<feature type="region of interest" description="Disordered" evidence="4">
    <location>
        <begin position="439"/>
        <end position="460"/>
    </location>
</feature>
<evidence type="ECO:0000313" key="5">
    <source>
        <dbReference type="EMBL" id="CAI2361857.1"/>
    </source>
</evidence>
<evidence type="ECO:0000256" key="4">
    <source>
        <dbReference type="SAM" id="MobiDB-lite"/>
    </source>
</evidence>
<dbReference type="SUPFAM" id="SSF54631">
    <property type="entry name" value="CBS-domain pair"/>
    <property type="match status" value="2"/>
</dbReference>
<comment type="similarity">
    <text evidence="1">Belongs to the 5'-AMP-activated protein kinase gamma subunit family.</text>
</comment>
<feature type="region of interest" description="Disordered" evidence="4">
    <location>
        <begin position="1"/>
        <end position="22"/>
    </location>
</feature>
<dbReference type="Proteomes" id="UP001295684">
    <property type="component" value="Unassembled WGS sequence"/>
</dbReference>
<evidence type="ECO:0000256" key="1">
    <source>
        <dbReference type="ARBA" id="ARBA00006750"/>
    </source>
</evidence>
<sequence length="561" mass="64555">MSQERIEEASRESNYTSPREITQKKLGKAEDAKLKIQKDIASALYGFLQKHLIIEILPLHAKVLTIERNMSIRVGLTALHEQKTPHCVVWDSLRGEYDGTLVLKDFLDVSINTNVPSSDEINEDEEEKIPSEEAVNEDLNAPSTLFNDIAEEMENKSVFQIFEHVKCTKHKIVKIGYDESLKKIWDIMQDQGLKMAALESISDAENKIPSFIQGFLSYNDFLEFFVDNYDGDVKPFERTLTEIDIFYSKGCGDPEHDTIKVVQKDEKLYVVIKKMLEYQILMVPVVQDMESRRTIGLFFLKDVFWLLRSGKYFDQPIHVLLKEIYQDAQKDESDLPECEGEEDSDFGEFLKDEGIDEDGQDFLYELDTESKKSGSKISDNRVRSYNGSKQNMAMDDTMPGTKTKMEFSSANDVYQMNNQSEASKNLRNILSQEESNILQRKESSGGYRLEPETSGKHFPSTDYMRMKNHSHNSKISGRIRARTRGWSINSFKKDFITKKLVAKTKEIYGINRVAIFNPDCTLKECIEKIMCVPENRLIEIDTDFRVVSILTCSDIISFVSR</sequence>
<name>A0AAD1U3Z8_EUPCR</name>
<dbReference type="PANTHER" id="PTHR13780">
    <property type="entry name" value="AMP-ACTIVATED PROTEIN KINASE, GAMMA REGULATORY SUBUNIT"/>
    <property type="match status" value="1"/>
</dbReference>
<dbReference type="Gene3D" id="3.10.580.10">
    <property type="entry name" value="CBS-domain"/>
    <property type="match status" value="2"/>
</dbReference>
<keyword evidence="2" id="KW-0677">Repeat</keyword>
<reference evidence="5" key="1">
    <citation type="submission" date="2023-07" db="EMBL/GenBank/DDBJ databases">
        <authorList>
            <consortium name="AG Swart"/>
            <person name="Singh M."/>
            <person name="Singh A."/>
            <person name="Seah K."/>
            <person name="Emmerich C."/>
        </authorList>
    </citation>
    <scope>NUCLEOTIDE SEQUENCE</scope>
    <source>
        <strain evidence="5">DP1</strain>
    </source>
</reference>
<accession>A0AAD1U3Z8</accession>
<feature type="compositionally biased region" description="Basic and acidic residues" evidence="4">
    <location>
        <begin position="439"/>
        <end position="455"/>
    </location>
</feature>
<dbReference type="EMBL" id="CAMPGE010003034">
    <property type="protein sequence ID" value="CAI2361857.1"/>
    <property type="molecule type" value="Genomic_DNA"/>
</dbReference>
<proteinExistence type="inferred from homology"/>
<dbReference type="InterPro" id="IPR046342">
    <property type="entry name" value="CBS_dom_sf"/>
</dbReference>
<feature type="region of interest" description="Disordered" evidence="4">
    <location>
        <begin position="373"/>
        <end position="404"/>
    </location>
</feature>
<keyword evidence="6" id="KW-1185">Reference proteome</keyword>
<evidence type="ECO:0000256" key="2">
    <source>
        <dbReference type="ARBA" id="ARBA00022737"/>
    </source>
</evidence>
<comment type="caution">
    <text evidence="5">The sequence shown here is derived from an EMBL/GenBank/DDBJ whole genome shotgun (WGS) entry which is preliminary data.</text>
</comment>
<keyword evidence="3" id="KW-0129">CBS domain</keyword>
<dbReference type="PANTHER" id="PTHR13780:SF35">
    <property type="entry name" value="LD22662P"/>
    <property type="match status" value="1"/>
</dbReference>
<evidence type="ECO:0000256" key="3">
    <source>
        <dbReference type="ARBA" id="ARBA00023122"/>
    </source>
</evidence>